<sequence>MQNPCAHPCVPAIEVADLTQRFGARLAVDRLSLSIPPGMFYGIVGPNGAGKTTALTAMCGLRRPTAGSVRVAGHDLRTAREAALAQLGVMMDGLSLPERLTAGEVLRYSAGLRGLDGGWRSRAGDLLEILGLDAVPRTLIVEYSTGMRKKISLALALLHRPQVLVLDEPFEAIDPVSARSIEQVLTQYVDAGGTVVMSSHIMEFVERHCRRVAVVMDGRVLLEGPVEQVAAGSTLNERFVELMGADPVRPLGWLA</sequence>
<organism evidence="6 7">
    <name type="scientific">Nocardiopsis codii</name>
    <dbReference type="NCBI Taxonomy" id="3065942"/>
    <lineage>
        <taxon>Bacteria</taxon>
        <taxon>Bacillati</taxon>
        <taxon>Actinomycetota</taxon>
        <taxon>Actinomycetes</taxon>
        <taxon>Streptosporangiales</taxon>
        <taxon>Nocardiopsidaceae</taxon>
        <taxon>Nocardiopsis</taxon>
    </lineage>
</organism>
<protein>
    <submittedName>
        <fullName evidence="6">ABC transporter ATP-binding protein</fullName>
    </submittedName>
</protein>
<feature type="domain" description="ABC transporter" evidence="5">
    <location>
        <begin position="13"/>
        <end position="242"/>
    </location>
</feature>
<evidence type="ECO:0000259" key="5">
    <source>
        <dbReference type="PROSITE" id="PS50893"/>
    </source>
</evidence>
<name>A0ABU7KF52_9ACTN</name>
<dbReference type="InterPro" id="IPR003439">
    <property type="entry name" value="ABC_transporter-like_ATP-bd"/>
</dbReference>
<evidence type="ECO:0000256" key="4">
    <source>
        <dbReference type="ARBA" id="ARBA00022840"/>
    </source>
</evidence>
<dbReference type="PANTHER" id="PTHR43335:SF4">
    <property type="entry name" value="ABC TRANSPORTER, ATP-BINDING PROTEIN"/>
    <property type="match status" value="1"/>
</dbReference>
<keyword evidence="2" id="KW-0813">Transport</keyword>
<comment type="similarity">
    <text evidence="1">Belongs to the ABC transporter superfamily.</text>
</comment>
<dbReference type="InterPro" id="IPR003593">
    <property type="entry name" value="AAA+_ATPase"/>
</dbReference>
<dbReference type="Gene3D" id="3.40.50.300">
    <property type="entry name" value="P-loop containing nucleotide triphosphate hydrolases"/>
    <property type="match status" value="1"/>
</dbReference>
<dbReference type="InterPro" id="IPR027417">
    <property type="entry name" value="P-loop_NTPase"/>
</dbReference>
<dbReference type="CDD" id="cd03230">
    <property type="entry name" value="ABC_DR_subfamily_A"/>
    <property type="match status" value="1"/>
</dbReference>
<dbReference type="PROSITE" id="PS50893">
    <property type="entry name" value="ABC_TRANSPORTER_2"/>
    <property type="match status" value="1"/>
</dbReference>
<dbReference type="SMART" id="SM00382">
    <property type="entry name" value="AAA"/>
    <property type="match status" value="1"/>
</dbReference>
<evidence type="ECO:0000256" key="3">
    <source>
        <dbReference type="ARBA" id="ARBA00022741"/>
    </source>
</evidence>
<dbReference type="SUPFAM" id="SSF52540">
    <property type="entry name" value="P-loop containing nucleoside triphosphate hydrolases"/>
    <property type="match status" value="1"/>
</dbReference>
<proteinExistence type="inferred from homology"/>
<dbReference type="RefSeq" id="WP_330094633.1">
    <property type="nucleotide sequence ID" value="NZ_JAUZMY010000036.1"/>
</dbReference>
<dbReference type="Pfam" id="PF00005">
    <property type="entry name" value="ABC_tran"/>
    <property type="match status" value="1"/>
</dbReference>
<dbReference type="EMBL" id="JAUZMY010000036">
    <property type="protein sequence ID" value="MEE2040869.1"/>
    <property type="molecule type" value="Genomic_DNA"/>
</dbReference>
<dbReference type="GO" id="GO:0005524">
    <property type="term" value="F:ATP binding"/>
    <property type="evidence" value="ECO:0007669"/>
    <property type="project" value="UniProtKB-KW"/>
</dbReference>
<evidence type="ECO:0000256" key="1">
    <source>
        <dbReference type="ARBA" id="ARBA00005417"/>
    </source>
</evidence>
<reference evidence="6 7" key="1">
    <citation type="submission" date="2023-08" db="EMBL/GenBank/DDBJ databases">
        <authorList>
            <person name="Girao M."/>
            <person name="Carvalho M.F."/>
        </authorList>
    </citation>
    <scope>NUCLEOTIDE SEQUENCE [LARGE SCALE GENOMIC DNA]</scope>
    <source>
        <strain evidence="6 7">CT-R113</strain>
    </source>
</reference>
<evidence type="ECO:0000313" key="7">
    <source>
        <dbReference type="Proteomes" id="UP001356095"/>
    </source>
</evidence>
<comment type="caution">
    <text evidence="6">The sequence shown here is derived from an EMBL/GenBank/DDBJ whole genome shotgun (WGS) entry which is preliminary data.</text>
</comment>
<keyword evidence="4 6" id="KW-0067">ATP-binding</keyword>
<evidence type="ECO:0000313" key="6">
    <source>
        <dbReference type="EMBL" id="MEE2040869.1"/>
    </source>
</evidence>
<keyword evidence="3" id="KW-0547">Nucleotide-binding</keyword>
<accession>A0ABU7KF52</accession>
<keyword evidence="7" id="KW-1185">Reference proteome</keyword>
<gene>
    <name evidence="6" type="ORF">Q8791_26980</name>
</gene>
<evidence type="ECO:0000256" key="2">
    <source>
        <dbReference type="ARBA" id="ARBA00022448"/>
    </source>
</evidence>
<dbReference type="PANTHER" id="PTHR43335">
    <property type="entry name" value="ABC TRANSPORTER, ATP-BINDING PROTEIN"/>
    <property type="match status" value="1"/>
</dbReference>
<dbReference type="Proteomes" id="UP001356095">
    <property type="component" value="Unassembled WGS sequence"/>
</dbReference>